<evidence type="ECO:0000256" key="2">
    <source>
        <dbReference type="ARBA" id="ARBA00022692"/>
    </source>
</evidence>
<dbReference type="EMBL" id="LFIV01000192">
    <property type="protein sequence ID" value="KZL65988.1"/>
    <property type="molecule type" value="Genomic_DNA"/>
</dbReference>
<comment type="caution">
    <text evidence="7">The sequence shown here is derived from an EMBL/GenBank/DDBJ whole genome shotgun (WGS) entry which is preliminary data.</text>
</comment>
<feature type="transmembrane region" description="Helical" evidence="6">
    <location>
        <begin position="219"/>
        <end position="239"/>
    </location>
</feature>
<name>A0A166NRT3_9PEZI</name>
<evidence type="ECO:0000256" key="6">
    <source>
        <dbReference type="SAM" id="Phobius"/>
    </source>
</evidence>
<dbReference type="AlphaFoldDB" id="A0A166NRT3"/>
<evidence type="ECO:0000313" key="8">
    <source>
        <dbReference type="Proteomes" id="UP000076552"/>
    </source>
</evidence>
<feature type="compositionally biased region" description="Acidic residues" evidence="5">
    <location>
        <begin position="120"/>
        <end position="131"/>
    </location>
</feature>
<protein>
    <submittedName>
        <fullName evidence="7">Integral membrane protein</fullName>
    </submittedName>
</protein>
<evidence type="ECO:0000256" key="3">
    <source>
        <dbReference type="ARBA" id="ARBA00022989"/>
    </source>
</evidence>
<sequence length="505" mass="57014">MSAASQRGSLAPLPDYHRRGLIILTAFSFLSTLATTLLWIFITYKFLSYRRRKWAHKRRKNRRRENITTADLPDLTLGLDAPCAGSTGFARLEELDRLASIQERSNDVGNQEHRGHEGQEEQEEEEEDEEVEVRSPFPILVYNLLLADMMEAVAYSLSIYWILQDGIFAPSSVCWAQGWLGSTSNLAASLFLTAISVNTFLTVGLGYKPAPWTVYTTIAVLWIFDFGINGAGVIVSLLHPAVPQESFFMRANVWCWISTAYDSWRLWAHYFWVMVSIAITITLYGYVFFVLWRQKRSCRHLPAKRSSQSEESGFHSNQEQDRRLTGYHPAFLAYPFVYIGCSVPLVVGRVTSLLGIDLGIFYFAFAGSVLAANGLFNSILWTSTILFSAPQDVHDTGLDRFAFVRTPIRDYGHTVVISGPASRRMPLAEISPRINKKDWWWWKYGGQRGWGRSYANAHNMSVVHAVEMHSHASSGPVRGPFIQMEVVTAVTTEQVKPTSSTGDKP</sequence>
<dbReference type="GO" id="GO:0005886">
    <property type="term" value="C:plasma membrane"/>
    <property type="evidence" value="ECO:0007669"/>
    <property type="project" value="TreeGrafter"/>
</dbReference>
<feature type="transmembrane region" description="Helical" evidence="6">
    <location>
        <begin position="20"/>
        <end position="47"/>
    </location>
</feature>
<organism evidence="7 8">
    <name type="scientific">Colletotrichum tofieldiae</name>
    <dbReference type="NCBI Taxonomy" id="708197"/>
    <lineage>
        <taxon>Eukaryota</taxon>
        <taxon>Fungi</taxon>
        <taxon>Dikarya</taxon>
        <taxon>Ascomycota</taxon>
        <taxon>Pezizomycotina</taxon>
        <taxon>Sordariomycetes</taxon>
        <taxon>Hypocreomycetidae</taxon>
        <taxon>Glomerellales</taxon>
        <taxon>Glomerellaceae</taxon>
        <taxon>Colletotrichum</taxon>
        <taxon>Colletotrichum spaethianum species complex</taxon>
    </lineage>
</organism>
<keyword evidence="8" id="KW-1185">Reference proteome</keyword>
<evidence type="ECO:0000256" key="5">
    <source>
        <dbReference type="SAM" id="MobiDB-lite"/>
    </source>
</evidence>
<accession>A0A166NRT3</accession>
<feature type="transmembrane region" description="Helical" evidence="6">
    <location>
        <begin position="331"/>
        <end position="354"/>
    </location>
</feature>
<dbReference type="PANTHER" id="PTHR23112">
    <property type="entry name" value="G PROTEIN-COUPLED RECEPTOR 157-RELATED"/>
    <property type="match status" value="1"/>
</dbReference>
<feature type="transmembrane region" description="Helical" evidence="6">
    <location>
        <begin position="140"/>
        <end position="163"/>
    </location>
</feature>
<comment type="subcellular location">
    <subcellularLocation>
        <location evidence="1">Membrane</location>
        <topology evidence="1">Multi-pass membrane protein</topology>
    </subcellularLocation>
</comment>
<dbReference type="Proteomes" id="UP000076552">
    <property type="component" value="Unassembled WGS sequence"/>
</dbReference>
<dbReference type="CDD" id="cd00637">
    <property type="entry name" value="7tm_classA_rhodopsin-like"/>
    <property type="match status" value="1"/>
</dbReference>
<dbReference type="PANTHER" id="PTHR23112:SF37">
    <property type="entry name" value="G PROTEIN-COUPLED RECEPTOR GPR1"/>
    <property type="match status" value="1"/>
</dbReference>
<evidence type="ECO:0000256" key="1">
    <source>
        <dbReference type="ARBA" id="ARBA00004141"/>
    </source>
</evidence>
<keyword evidence="2 6" id="KW-0812">Transmembrane</keyword>
<evidence type="ECO:0000256" key="4">
    <source>
        <dbReference type="ARBA" id="ARBA00023136"/>
    </source>
</evidence>
<gene>
    <name evidence="7" type="ORF">CT0861_13033</name>
</gene>
<dbReference type="SUPFAM" id="SSF81321">
    <property type="entry name" value="Family A G protein-coupled receptor-like"/>
    <property type="match status" value="1"/>
</dbReference>
<proteinExistence type="predicted"/>
<dbReference type="GO" id="GO:0004930">
    <property type="term" value="F:G protein-coupled receptor activity"/>
    <property type="evidence" value="ECO:0007669"/>
    <property type="project" value="TreeGrafter"/>
</dbReference>
<feature type="region of interest" description="Disordered" evidence="5">
    <location>
        <begin position="106"/>
        <end position="132"/>
    </location>
</feature>
<dbReference type="STRING" id="708197.A0A166NRT3"/>
<feature type="transmembrane region" description="Helical" evidence="6">
    <location>
        <begin position="360"/>
        <end position="381"/>
    </location>
</feature>
<reference evidence="7 8" key="1">
    <citation type="submission" date="2015-06" db="EMBL/GenBank/DDBJ databases">
        <title>Survival trade-offs in plant roots during colonization by closely related pathogenic and mutualistic fungi.</title>
        <authorList>
            <person name="Hacquard S."/>
            <person name="Kracher B."/>
            <person name="Hiruma K."/>
            <person name="Weinman A."/>
            <person name="Muench P."/>
            <person name="Garrido Oter R."/>
            <person name="Ver Loren van Themaat E."/>
            <person name="Dallerey J.-F."/>
            <person name="Damm U."/>
            <person name="Henrissat B."/>
            <person name="Lespinet O."/>
            <person name="Thon M."/>
            <person name="Kemen E."/>
            <person name="McHardy A.C."/>
            <person name="Schulze-Lefert P."/>
            <person name="O'Connell R.J."/>
        </authorList>
    </citation>
    <scope>NUCLEOTIDE SEQUENCE [LARGE SCALE GENOMIC DNA]</scope>
    <source>
        <strain evidence="7 8">0861</strain>
    </source>
</reference>
<dbReference type="GO" id="GO:0007189">
    <property type="term" value="P:adenylate cyclase-activating G protein-coupled receptor signaling pathway"/>
    <property type="evidence" value="ECO:0007669"/>
    <property type="project" value="TreeGrafter"/>
</dbReference>
<keyword evidence="3 6" id="KW-1133">Transmembrane helix</keyword>
<feature type="compositionally biased region" description="Basic and acidic residues" evidence="5">
    <location>
        <begin position="106"/>
        <end position="119"/>
    </location>
</feature>
<keyword evidence="4 6" id="KW-0472">Membrane</keyword>
<feature type="transmembrane region" description="Helical" evidence="6">
    <location>
        <begin position="270"/>
        <end position="292"/>
    </location>
</feature>
<feature type="transmembrane region" description="Helical" evidence="6">
    <location>
        <begin position="186"/>
        <end position="207"/>
    </location>
</feature>
<evidence type="ECO:0000313" key="7">
    <source>
        <dbReference type="EMBL" id="KZL65988.1"/>
    </source>
</evidence>
<dbReference type="Gene3D" id="1.20.1070.10">
    <property type="entry name" value="Rhodopsin 7-helix transmembrane proteins"/>
    <property type="match status" value="1"/>
</dbReference>